<dbReference type="EMBL" id="CP028339">
    <property type="protein sequence ID" value="AVR87147.1"/>
    <property type="molecule type" value="Genomic_DNA"/>
</dbReference>
<dbReference type="InterPro" id="IPR037401">
    <property type="entry name" value="SnoaL-like"/>
</dbReference>
<evidence type="ECO:0000259" key="1">
    <source>
        <dbReference type="Pfam" id="PF13577"/>
    </source>
</evidence>
<feature type="domain" description="SnoaL-like" evidence="1">
    <location>
        <begin position="12"/>
        <end position="143"/>
    </location>
</feature>
<evidence type="ECO:0000313" key="2">
    <source>
        <dbReference type="EMBL" id="AVR87147.1"/>
    </source>
</evidence>
<name>A0A2R4BIK8_THAAR</name>
<dbReference type="OrthoDB" id="1492465at2"/>
<sequence length="204" mass="23565">MPSVELEARVARLEDHRDICNLQGRYNHYLQTGQLKDKLPELFALDHPQVRAELCDSGLWEGRDGVIRLFTHMGAKYARPGSLMVHMLLTPVVEVSADGVHAHGMWNSLGTNTYENGEGELEAMWQLGKYDLTFCKIEGRWKYLAFRWYVIFRTPFHEGWVNRPLVEGLHESGFPPVGPFHTPYDPTKTDNRFLPCPPEPEFRR</sequence>
<dbReference type="KEGG" id="tak:Tharo_0196"/>
<dbReference type="Gene3D" id="3.10.450.50">
    <property type="match status" value="1"/>
</dbReference>
<dbReference type="Proteomes" id="UP000241885">
    <property type="component" value="Chromosome"/>
</dbReference>
<reference evidence="2 3" key="1">
    <citation type="submission" date="2018-03" db="EMBL/GenBank/DDBJ databases">
        <title>Complete genome sequence of Thauera aromatica, a model organism for studying aromatic compound degradation under denitrifying conditions.</title>
        <authorList>
            <person name="Lo H.-Y."/>
            <person name="Goris T."/>
            <person name="Boll M."/>
            <person name="Mueller J.A."/>
        </authorList>
    </citation>
    <scope>NUCLEOTIDE SEQUENCE [LARGE SCALE GENOMIC DNA]</scope>
    <source>
        <strain evidence="2 3">K172</strain>
    </source>
</reference>
<keyword evidence="3" id="KW-1185">Reference proteome</keyword>
<accession>A0A2R4BIK8</accession>
<gene>
    <name evidence="2" type="ORF">Tharo_0196</name>
</gene>
<dbReference type="SUPFAM" id="SSF54427">
    <property type="entry name" value="NTF2-like"/>
    <property type="match status" value="1"/>
</dbReference>
<dbReference type="AlphaFoldDB" id="A0A2R4BIK8"/>
<dbReference type="RefSeq" id="WP_107219605.1">
    <property type="nucleotide sequence ID" value="NZ_CP028339.1"/>
</dbReference>
<dbReference type="InterPro" id="IPR032710">
    <property type="entry name" value="NTF2-like_dom_sf"/>
</dbReference>
<proteinExistence type="predicted"/>
<evidence type="ECO:0000313" key="3">
    <source>
        <dbReference type="Proteomes" id="UP000241885"/>
    </source>
</evidence>
<dbReference type="Pfam" id="PF13577">
    <property type="entry name" value="SnoaL_4"/>
    <property type="match status" value="1"/>
</dbReference>
<organism evidence="2 3">
    <name type="scientific">Thauera aromatica K172</name>
    <dbReference type="NCBI Taxonomy" id="44139"/>
    <lineage>
        <taxon>Bacteria</taxon>
        <taxon>Pseudomonadati</taxon>
        <taxon>Pseudomonadota</taxon>
        <taxon>Betaproteobacteria</taxon>
        <taxon>Rhodocyclales</taxon>
        <taxon>Zoogloeaceae</taxon>
        <taxon>Thauera</taxon>
    </lineage>
</organism>
<protein>
    <recommendedName>
        <fullName evidence="1">SnoaL-like domain-containing protein</fullName>
    </recommendedName>
</protein>